<dbReference type="OrthoDB" id="9811519at2"/>
<evidence type="ECO:0000256" key="1">
    <source>
        <dbReference type="ARBA" id="ARBA00006056"/>
    </source>
</evidence>
<gene>
    <name evidence="3" type="ORF">GR328_21770</name>
</gene>
<name>A0A7X3MVY0_9HYPH</name>
<keyword evidence="4" id="KW-1185">Reference proteome</keyword>
<dbReference type="Proteomes" id="UP000436483">
    <property type="component" value="Unassembled WGS sequence"/>
</dbReference>
<evidence type="ECO:0000313" key="4">
    <source>
        <dbReference type="Proteomes" id="UP000436483"/>
    </source>
</evidence>
<proteinExistence type="inferred from homology"/>
<protein>
    <submittedName>
        <fullName evidence="3">Ldh family oxidoreductase</fullName>
    </submittedName>
</protein>
<dbReference type="Pfam" id="PF02615">
    <property type="entry name" value="Ldh_2"/>
    <property type="match status" value="1"/>
</dbReference>
<evidence type="ECO:0000256" key="2">
    <source>
        <dbReference type="ARBA" id="ARBA00023002"/>
    </source>
</evidence>
<dbReference type="EMBL" id="WURB01000025">
    <property type="protein sequence ID" value="MXQ14038.1"/>
    <property type="molecule type" value="Genomic_DNA"/>
</dbReference>
<sequence length="360" mass="38560">MQRILTVPAELLQRQMSLVLEAWGMPKEDAAVTADVLTHADLMGIDSHGITLLPLYDELIHSGRLEPKAQTRIERSFGATAVINGGGGLGQVPSVRAMDLAMEKARAFGIGAVGVRDSNHYGAAGFYALRAAQAGLIGLSTSAVYKASIVPIFGREPRLGTNPLAFAAPGRRNKPFLLDMATSTIAIGKLKLAAREGKSLREGWALDRDGRPQHDPERALVDRLMTPLGGSRAMGGHKGYGLAAMVEVLSTLLSGASFAPLRDPQADRFDVGHFHMAIHPDVFREAGEFADDLDRFIDCLHATSPADADQPVLVPGDPEHGTFERRSREGIPVPASMVQSVADIARKCGAEFLLSSELEE</sequence>
<keyword evidence="2" id="KW-0560">Oxidoreductase</keyword>
<dbReference type="PANTHER" id="PTHR11091:SF0">
    <property type="entry name" value="MALATE DEHYDROGENASE"/>
    <property type="match status" value="1"/>
</dbReference>
<comment type="similarity">
    <text evidence="1">Belongs to the LDH2/MDH2 oxidoreductase family.</text>
</comment>
<accession>A0A7X3MVY0</accession>
<evidence type="ECO:0000313" key="3">
    <source>
        <dbReference type="EMBL" id="MXQ14038.1"/>
    </source>
</evidence>
<dbReference type="PANTHER" id="PTHR11091">
    <property type="entry name" value="OXIDOREDUCTASE-RELATED"/>
    <property type="match status" value="1"/>
</dbReference>
<dbReference type="Gene3D" id="1.10.1530.10">
    <property type="match status" value="1"/>
</dbReference>
<dbReference type="InterPro" id="IPR043143">
    <property type="entry name" value="Mal/L-sulf/L-lact_DH-like_NADP"/>
</dbReference>
<dbReference type="SUPFAM" id="SSF89733">
    <property type="entry name" value="L-sulfolactate dehydrogenase-like"/>
    <property type="match status" value="1"/>
</dbReference>
<reference evidence="3 4" key="2">
    <citation type="submission" date="2020-01" db="EMBL/GenBank/DDBJ databases">
        <title>Microvirga sp. nov., an arsenate reduction bacterium isolated from Tibet hotspring sediments.</title>
        <authorList>
            <person name="Xian W.-D."/>
            <person name="Li W.-J."/>
        </authorList>
    </citation>
    <scope>NUCLEOTIDE SEQUENCE [LARGE SCALE GENOMIC DNA]</scope>
    <source>
        <strain evidence="3 4">KCTC 23863</strain>
    </source>
</reference>
<dbReference type="InterPro" id="IPR036111">
    <property type="entry name" value="Mal/L-sulfo/L-lacto_DH-like_sf"/>
</dbReference>
<dbReference type="InterPro" id="IPR003767">
    <property type="entry name" value="Malate/L-lactate_DH-like"/>
</dbReference>
<dbReference type="GO" id="GO:0016491">
    <property type="term" value="F:oxidoreductase activity"/>
    <property type="evidence" value="ECO:0007669"/>
    <property type="project" value="UniProtKB-KW"/>
</dbReference>
<reference evidence="3 4" key="1">
    <citation type="submission" date="2019-12" db="EMBL/GenBank/DDBJ databases">
        <authorList>
            <person name="Yuan C.-G."/>
        </authorList>
    </citation>
    <scope>NUCLEOTIDE SEQUENCE [LARGE SCALE GENOMIC DNA]</scope>
    <source>
        <strain evidence="3 4">KCTC 23863</strain>
    </source>
</reference>
<organism evidence="3 4">
    <name type="scientific">Microvirga makkahensis</name>
    <dbReference type="NCBI Taxonomy" id="1128670"/>
    <lineage>
        <taxon>Bacteria</taxon>
        <taxon>Pseudomonadati</taxon>
        <taxon>Pseudomonadota</taxon>
        <taxon>Alphaproteobacteria</taxon>
        <taxon>Hyphomicrobiales</taxon>
        <taxon>Methylobacteriaceae</taxon>
        <taxon>Microvirga</taxon>
    </lineage>
</organism>
<dbReference type="InterPro" id="IPR043144">
    <property type="entry name" value="Mal/L-sulf/L-lact_DH-like_ah"/>
</dbReference>
<dbReference type="AlphaFoldDB" id="A0A7X3MVY0"/>
<dbReference type="Gene3D" id="3.30.1370.60">
    <property type="entry name" value="Hypothetical oxidoreductase yiak, domain 2"/>
    <property type="match status" value="1"/>
</dbReference>
<comment type="caution">
    <text evidence="3">The sequence shown here is derived from an EMBL/GenBank/DDBJ whole genome shotgun (WGS) entry which is preliminary data.</text>
</comment>